<dbReference type="Gene3D" id="3.30.40.10">
    <property type="entry name" value="Zinc/RING finger domain, C3HC4 (zinc finger)"/>
    <property type="match status" value="1"/>
</dbReference>
<evidence type="ECO:0000313" key="3">
    <source>
        <dbReference type="Proteomes" id="UP000016933"/>
    </source>
</evidence>
<dbReference type="AlphaFoldDB" id="N1PHU7"/>
<proteinExistence type="predicted"/>
<reference evidence="3" key="1">
    <citation type="journal article" date="2012" name="PLoS Genet.">
        <title>The genomes of the fungal plant pathogens Cladosporium fulvum and Dothistroma septosporum reveal adaptation to different hosts and lifestyles but also signatures of common ancestry.</title>
        <authorList>
            <person name="de Wit P.J.G.M."/>
            <person name="van der Burgt A."/>
            <person name="Oekmen B."/>
            <person name="Stergiopoulos I."/>
            <person name="Abd-Elsalam K.A."/>
            <person name="Aerts A.L."/>
            <person name="Bahkali A.H."/>
            <person name="Beenen H.G."/>
            <person name="Chettri P."/>
            <person name="Cox M.P."/>
            <person name="Datema E."/>
            <person name="de Vries R.P."/>
            <person name="Dhillon B."/>
            <person name="Ganley A.R."/>
            <person name="Griffiths S.A."/>
            <person name="Guo Y."/>
            <person name="Hamelin R.C."/>
            <person name="Henrissat B."/>
            <person name="Kabir M.S."/>
            <person name="Jashni M.K."/>
            <person name="Kema G."/>
            <person name="Klaubauf S."/>
            <person name="Lapidus A."/>
            <person name="Levasseur A."/>
            <person name="Lindquist E."/>
            <person name="Mehrabi R."/>
            <person name="Ohm R.A."/>
            <person name="Owen T.J."/>
            <person name="Salamov A."/>
            <person name="Schwelm A."/>
            <person name="Schijlen E."/>
            <person name="Sun H."/>
            <person name="van den Burg H.A."/>
            <person name="van Ham R.C.H.J."/>
            <person name="Zhang S."/>
            <person name="Goodwin S.B."/>
            <person name="Grigoriev I.V."/>
            <person name="Collemare J."/>
            <person name="Bradshaw R.E."/>
        </authorList>
    </citation>
    <scope>NUCLEOTIDE SEQUENCE [LARGE SCALE GENOMIC DNA]</scope>
    <source>
        <strain evidence="3">NZE10 / CBS 128990</strain>
    </source>
</reference>
<organism evidence="2 3">
    <name type="scientific">Dothistroma septosporum (strain NZE10 / CBS 128990)</name>
    <name type="common">Red band needle blight fungus</name>
    <name type="synonym">Mycosphaerella pini</name>
    <dbReference type="NCBI Taxonomy" id="675120"/>
    <lineage>
        <taxon>Eukaryota</taxon>
        <taxon>Fungi</taxon>
        <taxon>Dikarya</taxon>
        <taxon>Ascomycota</taxon>
        <taxon>Pezizomycotina</taxon>
        <taxon>Dothideomycetes</taxon>
        <taxon>Dothideomycetidae</taxon>
        <taxon>Mycosphaerellales</taxon>
        <taxon>Mycosphaerellaceae</taxon>
        <taxon>Dothistroma</taxon>
    </lineage>
</organism>
<dbReference type="Gene3D" id="1.25.40.20">
    <property type="entry name" value="Ankyrin repeat-containing domain"/>
    <property type="match status" value="1"/>
</dbReference>
<name>N1PHU7_DOTSN</name>
<dbReference type="OrthoDB" id="46529at2759"/>
<dbReference type="InterPro" id="IPR013083">
    <property type="entry name" value="Znf_RING/FYVE/PHD"/>
</dbReference>
<evidence type="ECO:0008006" key="4">
    <source>
        <dbReference type="Google" id="ProtNLM"/>
    </source>
</evidence>
<evidence type="ECO:0000256" key="1">
    <source>
        <dbReference type="SAM" id="MobiDB-lite"/>
    </source>
</evidence>
<reference evidence="2 3" key="2">
    <citation type="journal article" date="2012" name="PLoS Pathog.">
        <title>Diverse lifestyles and strategies of plant pathogenesis encoded in the genomes of eighteen Dothideomycetes fungi.</title>
        <authorList>
            <person name="Ohm R.A."/>
            <person name="Feau N."/>
            <person name="Henrissat B."/>
            <person name="Schoch C.L."/>
            <person name="Horwitz B.A."/>
            <person name="Barry K.W."/>
            <person name="Condon B.J."/>
            <person name="Copeland A.C."/>
            <person name="Dhillon B."/>
            <person name="Glaser F."/>
            <person name="Hesse C.N."/>
            <person name="Kosti I."/>
            <person name="LaButti K."/>
            <person name="Lindquist E.A."/>
            <person name="Lucas S."/>
            <person name="Salamov A.A."/>
            <person name="Bradshaw R.E."/>
            <person name="Ciuffetti L."/>
            <person name="Hamelin R.C."/>
            <person name="Kema G.H.J."/>
            <person name="Lawrence C."/>
            <person name="Scott J.A."/>
            <person name="Spatafora J.W."/>
            <person name="Turgeon B.G."/>
            <person name="de Wit P.J.G.M."/>
            <person name="Zhong S."/>
            <person name="Goodwin S.B."/>
            <person name="Grigoriev I.V."/>
        </authorList>
    </citation>
    <scope>NUCLEOTIDE SEQUENCE [LARGE SCALE GENOMIC DNA]</scope>
    <source>
        <strain evidence="3">NZE10 / CBS 128990</strain>
    </source>
</reference>
<dbReference type="Proteomes" id="UP000016933">
    <property type="component" value="Unassembled WGS sequence"/>
</dbReference>
<dbReference type="EMBL" id="KB446541">
    <property type="protein sequence ID" value="EME42173.1"/>
    <property type="molecule type" value="Genomic_DNA"/>
</dbReference>
<dbReference type="STRING" id="675120.N1PHU7"/>
<accession>N1PHU7</accession>
<dbReference type="OMA" id="CHFHWDC"/>
<feature type="region of interest" description="Disordered" evidence="1">
    <location>
        <begin position="1"/>
        <end position="42"/>
    </location>
</feature>
<protein>
    <recommendedName>
        <fullName evidence="4">RING-type domain-containing protein</fullName>
    </recommendedName>
</protein>
<dbReference type="SUPFAM" id="SSF57850">
    <property type="entry name" value="RING/U-box"/>
    <property type="match status" value="1"/>
</dbReference>
<sequence length="268" mass="29575">MSTCAKCSKPLEVEIEQDDEDYEQQDGEDVEMGSGGSSSQTVPDDVHLKCGDHFHWECLLEAYELDKCPTCARDITSAPAAGSSSAAASNPQILVNMNNEGGLQEQLDIFPLLQEEAYLRAYPEERKCRAFLEFCREGDHRAIAELLKTCSEDAEDDEQDGPARSADEVLRYQDSFGDMQSGLHAAAANGHREVAWLLLLLASNYPEKEFPALVYQEAASLGVMREEQDSKADIRSLRDGQGRTPEDVARQAGVVWNGWIGKGRLAMP</sequence>
<feature type="compositionally biased region" description="Acidic residues" evidence="1">
    <location>
        <begin position="13"/>
        <end position="31"/>
    </location>
</feature>
<dbReference type="eggNOG" id="ENOG502SBV2">
    <property type="taxonomic scope" value="Eukaryota"/>
</dbReference>
<evidence type="ECO:0000313" key="2">
    <source>
        <dbReference type="EMBL" id="EME42173.1"/>
    </source>
</evidence>
<keyword evidence="3" id="KW-1185">Reference proteome</keyword>
<dbReference type="InterPro" id="IPR036770">
    <property type="entry name" value="Ankyrin_rpt-contain_sf"/>
</dbReference>
<dbReference type="HOGENOM" id="CLU_062278_0_0_1"/>
<gene>
    <name evidence="2" type="ORF">DOTSEDRAFT_133182</name>
</gene>